<proteinExistence type="predicted"/>
<dbReference type="RefSeq" id="WP_163096027.1">
    <property type="nucleotide sequence ID" value="NZ_CP127523.1"/>
</dbReference>
<dbReference type="InterPro" id="IPR006153">
    <property type="entry name" value="Cation/H_exchanger_TM"/>
</dbReference>
<keyword evidence="2" id="KW-0813">Transport</keyword>
<evidence type="ECO:0000256" key="2">
    <source>
        <dbReference type="ARBA" id="ARBA00022448"/>
    </source>
</evidence>
<feature type="transmembrane region" description="Helical" evidence="7">
    <location>
        <begin position="145"/>
        <end position="167"/>
    </location>
</feature>
<feature type="transmembrane region" description="Helical" evidence="7">
    <location>
        <begin position="179"/>
        <end position="203"/>
    </location>
</feature>
<comment type="caution">
    <text evidence="9">The sequence shown here is derived from an EMBL/GenBank/DDBJ whole genome shotgun (WGS) entry which is preliminary data.</text>
</comment>
<feature type="transmembrane region" description="Helical" evidence="7">
    <location>
        <begin position="14"/>
        <end position="32"/>
    </location>
</feature>
<comment type="subcellular location">
    <subcellularLocation>
        <location evidence="1">Membrane</location>
        <topology evidence="1">Multi-pass membrane protein</topology>
    </subcellularLocation>
</comment>
<evidence type="ECO:0000256" key="3">
    <source>
        <dbReference type="ARBA" id="ARBA00022692"/>
    </source>
</evidence>
<evidence type="ECO:0000256" key="5">
    <source>
        <dbReference type="ARBA" id="ARBA00023065"/>
    </source>
</evidence>
<keyword evidence="4 7" id="KW-1133">Transmembrane helix</keyword>
<feature type="transmembrane region" description="Helical" evidence="7">
    <location>
        <begin position="81"/>
        <end position="100"/>
    </location>
</feature>
<sequence>MSMIGFSGQPSERVIFFTLAQLCVIILAARVAGHIAARVGQAAVVGEIIAGILLGPSLFGLAMPVPFHWVFYSIPSGSLDILSQLGLILLMFQVGLEFDFSHLKESTNRRAVLWIAAASLALPFVTGLGVGFMGAPLLSPLADRWTSALFVATAFSITAVPVLGRIMMELGMTRSRLGVIAISAAAMNDVVGWLLLAVVTALTLARFQWSTFLVNVLLVLLFVLVWLLVVRPLTKSVMRYFNAGPEMSPTLLGGILVSIFVSGMITSLLGIFTIFGGFVMGAILHDERAFVKIWQEHVAPFVLVFFLPIFFTYTGLRTDIAGLDGAVLWMWCGLILVSATVAKFVGAYAAARIAGLNHQEGKIIGIMMNTRALMELIVINVGYDMGAISEHIFTMLVIMAVVSTVITTPLLRIWLPRNRMHSEKRASPSEC</sequence>
<feature type="transmembrane region" description="Helical" evidence="7">
    <location>
        <begin position="392"/>
        <end position="415"/>
    </location>
</feature>
<dbReference type="GO" id="GO:0016020">
    <property type="term" value="C:membrane"/>
    <property type="evidence" value="ECO:0007669"/>
    <property type="project" value="UniProtKB-SubCell"/>
</dbReference>
<keyword evidence="5" id="KW-0406">Ion transport</keyword>
<evidence type="ECO:0000259" key="8">
    <source>
        <dbReference type="Pfam" id="PF00999"/>
    </source>
</evidence>
<keyword evidence="3 7" id="KW-0812">Transmembrane</keyword>
<feature type="transmembrane region" description="Helical" evidence="7">
    <location>
        <begin position="209"/>
        <end position="230"/>
    </location>
</feature>
<dbReference type="Pfam" id="PF00999">
    <property type="entry name" value="Na_H_Exchanger"/>
    <property type="match status" value="1"/>
</dbReference>
<reference evidence="9" key="1">
    <citation type="submission" date="2019-11" db="EMBL/GenBank/DDBJ databases">
        <title>Acidithiobacillus ferrianus sp. nov.: a facultatively anaerobic and extremely acidophilic chemolithoautotroph.</title>
        <authorList>
            <person name="Norris P.R."/>
            <person name="Falagan C."/>
            <person name="Moya-Beltran A."/>
            <person name="Castro M."/>
            <person name="Quatrini R."/>
            <person name="Johnson D.B."/>
        </authorList>
    </citation>
    <scope>NUCLEOTIDE SEQUENCE [LARGE SCALE GENOMIC DNA]</scope>
    <source>
        <strain evidence="9">MG</strain>
    </source>
</reference>
<feature type="transmembrane region" description="Helical" evidence="7">
    <location>
        <begin position="328"/>
        <end position="351"/>
    </location>
</feature>
<dbReference type="Gene3D" id="1.20.1530.20">
    <property type="match status" value="1"/>
</dbReference>
<accession>A0A845U6S2</accession>
<evidence type="ECO:0000256" key="6">
    <source>
        <dbReference type="ARBA" id="ARBA00023136"/>
    </source>
</evidence>
<feature type="transmembrane region" description="Helical" evidence="7">
    <location>
        <begin position="298"/>
        <end position="316"/>
    </location>
</feature>
<evidence type="ECO:0000313" key="9">
    <source>
        <dbReference type="EMBL" id="NDU41457.1"/>
    </source>
</evidence>
<dbReference type="PANTHER" id="PTHR32468">
    <property type="entry name" value="CATION/H + ANTIPORTER"/>
    <property type="match status" value="1"/>
</dbReference>
<feature type="transmembrane region" description="Helical" evidence="7">
    <location>
        <begin position="44"/>
        <end position="69"/>
    </location>
</feature>
<dbReference type="PANTHER" id="PTHR32468:SF0">
    <property type="entry name" value="K(+)_H(+) ANTIPORTER 1"/>
    <property type="match status" value="1"/>
</dbReference>
<keyword evidence="6 7" id="KW-0472">Membrane</keyword>
<dbReference type="GO" id="GO:0015297">
    <property type="term" value="F:antiporter activity"/>
    <property type="evidence" value="ECO:0007669"/>
    <property type="project" value="InterPro"/>
</dbReference>
<organism evidence="9">
    <name type="scientific">Acidithiobacillus ferrianus</name>
    <dbReference type="NCBI Taxonomy" id="2678518"/>
    <lineage>
        <taxon>Bacteria</taxon>
        <taxon>Pseudomonadati</taxon>
        <taxon>Pseudomonadota</taxon>
        <taxon>Acidithiobacillia</taxon>
        <taxon>Acidithiobacillales</taxon>
        <taxon>Acidithiobacillaceae</taxon>
        <taxon>Acidithiobacillus</taxon>
    </lineage>
</organism>
<evidence type="ECO:0000256" key="7">
    <source>
        <dbReference type="SAM" id="Phobius"/>
    </source>
</evidence>
<dbReference type="AlphaFoldDB" id="A0A845U6S2"/>
<protein>
    <submittedName>
        <fullName evidence="9">Sodium:proton antiporter</fullName>
    </submittedName>
</protein>
<feature type="domain" description="Cation/H+ exchanger transmembrane" evidence="8">
    <location>
        <begin position="28"/>
        <end position="412"/>
    </location>
</feature>
<dbReference type="EMBL" id="WNJL01000011">
    <property type="protein sequence ID" value="NDU41457.1"/>
    <property type="molecule type" value="Genomic_DNA"/>
</dbReference>
<evidence type="ECO:0000256" key="4">
    <source>
        <dbReference type="ARBA" id="ARBA00022989"/>
    </source>
</evidence>
<name>A0A845U6S2_9PROT</name>
<evidence type="ECO:0000256" key="1">
    <source>
        <dbReference type="ARBA" id="ARBA00004141"/>
    </source>
</evidence>
<gene>
    <name evidence="9" type="ORF">GL267_02005</name>
</gene>
<feature type="transmembrane region" description="Helical" evidence="7">
    <location>
        <begin position="251"/>
        <end position="278"/>
    </location>
</feature>
<feature type="transmembrane region" description="Helical" evidence="7">
    <location>
        <begin position="112"/>
        <end position="133"/>
    </location>
</feature>
<dbReference type="InterPro" id="IPR038770">
    <property type="entry name" value="Na+/solute_symporter_sf"/>
</dbReference>
<dbReference type="InterPro" id="IPR050794">
    <property type="entry name" value="CPA2_transporter"/>
</dbReference>
<dbReference type="GO" id="GO:1902600">
    <property type="term" value="P:proton transmembrane transport"/>
    <property type="evidence" value="ECO:0007669"/>
    <property type="project" value="InterPro"/>
</dbReference>